<comment type="catalytic activity">
    <reaction evidence="8">
        <text>L-threonyl-[protein] + ATP = O-phospho-L-threonyl-[protein] + ADP + H(+)</text>
        <dbReference type="Rhea" id="RHEA:46608"/>
        <dbReference type="Rhea" id="RHEA-COMP:11060"/>
        <dbReference type="Rhea" id="RHEA-COMP:11605"/>
        <dbReference type="ChEBI" id="CHEBI:15378"/>
        <dbReference type="ChEBI" id="CHEBI:30013"/>
        <dbReference type="ChEBI" id="CHEBI:30616"/>
        <dbReference type="ChEBI" id="CHEBI:61977"/>
        <dbReference type="ChEBI" id="CHEBI:456216"/>
        <dbReference type="EC" id="2.7.11.1"/>
    </reaction>
</comment>
<dbReference type="GO" id="GO:0005524">
    <property type="term" value="F:ATP binding"/>
    <property type="evidence" value="ECO:0007669"/>
    <property type="project" value="UniProtKB-UniRule"/>
</dbReference>
<dbReference type="PANTHER" id="PTHR24346">
    <property type="entry name" value="MAP/MICROTUBULE AFFINITY-REGULATING KINASE"/>
    <property type="match status" value="1"/>
</dbReference>
<name>G0WBD6_NAUDC</name>
<evidence type="ECO:0000313" key="13">
    <source>
        <dbReference type="EMBL" id="CCD25056.1"/>
    </source>
</evidence>
<dbReference type="PANTHER" id="PTHR24346:SF110">
    <property type="entry name" value="NON-SPECIFIC SERINE_THREONINE PROTEIN KINASE"/>
    <property type="match status" value="1"/>
</dbReference>
<dbReference type="OrthoDB" id="942095at2759"/>
<dbReference type="SMART" id="SM00220">
    <property type="entry name" value="S_TKc"/>
    <property type="match status" value="1"/>
</dbReference>
<evidence type="ECO:0000256" key="3">
    <source>
        <dbReference type="ARBA" id="ARBA00022553"/>
    </source>
</evidence>
<proteinExistence type="predicted"/>
<keyword evidence="6" id="KW-0418">Kinase</keyword>
<dbReference type="RefSeq" id="XP_003670299.1">
    <property type="nucleotide sequence ID" value="XM_003670251.1"/>
</dbReference>
<keyword evidence="7 10" id="KW-0067">ATP-binding</keyword>
<dbReference type="KEGG" id="ndi:NDAI_0E02390"/>
<dbReference type="Proteomes" id="UP000000689">
    <property type="component" value="Chromosome 5"/>
</dbReference>
<dbReference type="InterPro" id="IPR017441">
    <property type="entry name" value="Protein_kinase_ATP_BS"/>
</dbReference>
<keyword evidence="3" id="KW-0597">Phosphoprotein</keyword>
<dbReference type="PROSITE" id="PS50011">
    <property type="entry name" value="PROTEIN_KINASE_DOM"/>
    <property type="match status" value="1"/>
</dbReference>
<keyword evidence="14" id="KW-1185">Reference proteome</keyword>
<keyword evidence="5 10" id="KW-0547">Nucleotide-binding</keyword>
<dbReference type="GeneID" id="11498946"/>
<dbReference type="GO" id="GO:0035556">
    <property type="term" value="P:intracellular signal transduction"/>
    <property type="evidence" value="ECO:0007669"/>
    <property type="project" value="TreeGrafter"/>
</dbReference>
<feature type="binding site" evidence="10">
    <location>
        <position position="67"/>
    </location>
    <ligand>
        <name>ATP</name>
        <dbReference type="ChEBI" id="CHEBI:30616"/>
    </ligand>
</feature>
<feature type="compositionally biased region" description="Polar residues" evidence="11">
    <location>
        <begin position="470"/>
        <end position="498"/>
    </location>
</feature>
<evidence type="ECO:0000256" key="6">
    <source>
        <dbReference type="ARBA" id="ARBA00022777"/>
    </source>
</evidence>
<dbReference type="CDD" id="cd14003">
    <property type="entry name" value="STKc_AMPK-like"/>
    <property type="match status" value="1"/>
</dbReference>
<feature type="region of interest" description="Disordered" evidence="11">
    <location>
        <begin position="470"/>
        <end position="556"/>
    </location>
</feature>
<feature type="compositionally biased region" description="Acidic residues" evidence="11">
    <location>
        <begin position="871"/>
        <end position="883"/>
    </location>
</feature>
<evidence type="ECO:0000313" key="14">
    <source>
        <dbReference type="Proteomes" id="UP000000689"/>
    </source>
</evidence>
<protein>
    <recommendedName>
        <fullName evidence="1">non-specific serine/threonine protein kinase</fullName>
        <ecNumber evidence="1">2.7.11.1</ecNumber>
    </recommendedName>
</protein>
<keyword evidence="2" id="KW-0723">Serine/threonine-protein kinase</keyword>
<evidence type="ECO:0000256" key="7">
    <source>
        <dbReference type="ARBA" id="ARBA00022840"/>
    </source>
</evidence>
<dbReference type="InterPro" id="IPR000719">
    <property type="entry name" value="Prot_kinase_dom"/>
</dbReference>
<dbReference type="EC" id="2.7.11.1" evidence="1"/>
<sequence length="883" mass="99560">MNNVTQLEQNNIKSIIGASYNRLYGQFTSPDLKEVGNYKILDQIGEGSFGKVYLASHRLTHCKVVLKTSNKSDPNIVREVFYHRQFDYPYITQLYEVIVTESKVWMAQEYCPGKDLYDHVLSLQRVPSSACIELFTQIVGAVYYAHSLNCVHRDLKLENILLDKNGNAKLTDFGFTRECMTKTSLETICGTTVYMAPELIKRESYDGFKIDIWSLGVILYTMLNGSMPFDEDDETKTEWKIMNEMPVFNDTILSEDAKDLLIKLLSKDPNERPSMQEILHHPFLQPYGSLLLEKTDRLLRKQRNGTIHFHSKLERKLLKNLKRTGFDTQAMKVSVQKRKSDLLSATWTLLLQREKRHEKVNQPKRSRSLLSVRKVFESSSPNIGQDLLKETDDLRELKLVKSISRRISKRIDPSLPSGKKSFTSLDDQEQKENTASKPLSRIDSSVSKETTPGKNNIFKKMSKFFKQKKYLNNSTPDSNTLTSNYGDTRSPSTSISNSYRRKNSESPVKDITSVKTSETTIKKNSPINSKTSPSKSLKNAKAQTDDSARHKMQGTKLKESITIAEPNLKKLKSIVSSDFSRSSLANYDSESVDNSYFLPNEDKRAGRSGSGRARPLSFVSQISNDTYNSEYSTDGNTSSIKFEDPMKGTNDTSGTLQQSPKLGDNIITGYHRKFIRRDLSVISGASSTSERSSRTDSFYDITTTTLPITKNVRMIKSGSLKESVLPRFGSQRSWTGKRSYIGSRHGGTLGRRNSKRYFLASPPNETDNVIQEESSSEESVPISRNNGLSLTNRLNSNPQQIRDNTLDSDDENIGPHSDSEAVNSNIRSAMGRSNIFSAGTERSTSGEIIWSPHNDDSKSVISEGTDHCEVDNADNEDNILSDN</sequence>
<feature type="region of interest" description="Disordered" evidence="11">
    <location>
        <begin position="411"/>
        <end position="455"/>
    </location>
</feature>
<evidence type="ECO:0000256" key="9">
    <source>
        <dbReference type="ARBA" id="ARBA00048679"/>
    </source>
</evidence>
<dbReference type="EMBL" id="HE580271">
    <property type="protein sequence ID" value="CCD25056.1"/>
    <property type="molecule type" value="Genomic_DNA"/>
</dbReference>
<feature type="compositionally biased region" description="Polar residues" evidence="11">
    <location>
        <begin position="513"/>
        <end position="537"/>
    </location>
</feature>
<feature type="domain" description="Protein kinase" evidence="12">
    <location>
        <begin position="38"/>
        <end position="284"/>
    </location>
</feature>
<evidence type="ECO:0000256" key="1">
    <source>
        <dbReference type="ARBA" id="ARBA00012513"/>
    </source>
</evidence>
<dbReference type="PROSITE" id="PS00108">
    <property type="entry name" value="PROTEIN_KINASE_ST"/>
    <property type="match status" value="1"/>
</dbReference>
<dbReference type="InterPro" id="IPR011009">
    <property type="entry name" value="Kinase-like_dom_sf"/>
</dbReference>
<comment type="catalytic activity">
    <reaction evidence="9">
        <text>L-seryl-[protein] + ATP = O-phospho-L-seryl-[protein] + ADP + H(+)</text>
        <dbReference type="Rhea" id="RHEA:17989"/>
        <dbReference type="Rhea" id="RHEA-COMP:9863"/>
        <dbReference type="Rhea" id="RHEA-COMP:11604"/>
        <dbReference type="ChEBI" id="CHEBI:15378"/>
        <dbReference type="ChEBI" id="CHEBI:29999"/>
        <dbReference type="ChEBI" id="CHEBI:30616"/>
        <dbReference type="ChEBI" id="CHEBI:83421"/>
        <dbReference type="ChEBI" id="CHEBI:456216"/>
        <dbReference type="EC" id="2.7.11.1"/>
    </reaction>
</comment>
<dbReference type="HOGENOM" id="CLU_011780_0_0_1"/>
<organism evidence="13 14">
    <name type="scientific">Naumovozyma dairenensis (strain ATCC 10597 / BCRC 20456 / CBS 421 / NBRC 0211 / NRRL Y-12639)</name>
    <name type="common">Saccharomyces dairenensis</name>
    <dbReference type="NCBI Taxonomy" id="1071378"/>
    <lineage>
        <taxon>Eukaryota</taxon>
        <taxon>Fungi</taxon>
        <taxon>Dikarya</taxon>
        <taxon>Ascomycota</taxon>
        <taxon>Saccharomycotina</taxon>
        <taxon>Saccharomycetes</taxon>
        <taxon>Saccharomycetales</taxon>
        <taxon>Saccharomycetaceae</taxon>
        <taxon>Naumovozyma</taxon>
    </lineage>
</organism>
<dbReference type="eggNOG" id="KOG0583">
    <property type="taxonomic scope" value="Eukaryota"/>
</dbReference>
<reference evidence="13 14" key="1">
    <citation type="journal article" date="2011" name="Proc. Natl. Acad. Sci. U.S.A.">
        <title>Evolutionary erosion of yeast sex chromosomes by mating-type switching accidents.</title>
        <authorList>
            <person name="Gordon J.L."/>
            <person name="Armisen D."/>
            <person name="Proux-Wera E."/>
            <person name="Oheigeartaigh S.S."/>
            <person name="Byrne K.P."/>
            <person name="Wolfe K.H."/>
        </authorList>
    </citation>
    <scope>NUCLEOTIDE SEQUENCE [LARGE SCALE GENOMIC DNA]</scope>
    <source>
        <strain evidence="14">ATCC 10597 / BCRC 20456 / CBS 421 / NBRC 0211 / NRRL Y-12639</strain>
    </source>
</reference>
<feature type="region of interest" description="Disordered" evidence="11">
    <location>
        <begin position="759"/>
        <end position="821"/>
    </location>
</feature>
<evidence type="ECO:0000256" key="2">
    <source>
        <dbReference type="ARBA" id="ARBA00022527"/>
    </source>
</evidence>
<feature type="region of interest" description="Disordered" evidence="11">
    <location>
        <begin position="592"/>
        <end position="613"/>
    </location>
</feature>
<dbReference type="STRING" id="1071378.G0WBD6"/>
<feature type="compositionally biased region" description="Polar residues" evidence="11">
    <location>
        <begin position="435"/>
        <end position="454"/>
    </location>
</feature>
<feature type="compositionally biased region" description="Polar residues" evidence="11">
    <location>
        <begin position="782"/>
        <end position="803"/>
    </location>
</feature>
<evidence type="ECO:0000256" key="5">
    <source>
        <dbReference type="ARBA" id="ARBA00022741"/>
    </source>
</evidence>
<dbReference type="Pfam" id="PF00069">
    <property type="entry name" value="Pkinase"/>
    <property type="match status" value="1"/>
</dbReference>
<dbReference type="AlphaFoldDB" id="G0WBD6"/>
<feature type="region of interest" description="Disordered" evidence="11">
    <location>
        <begin position="839"/>
        <end position="883"/>
    </location>
</feature>
<dbReference type="GO" id="GO:0036464">
    <property type="term" value="C:cytoplasmic ribonucleoprotein granule"/>
    <property type="evidence" value="ECO:0007669"/>
    <property type="project" value="EnsemblFungi"/>
</dbReference>
<evidence type="ECO:0000259" key="12">
    <source>
        <dbReference type="PROSITE" id="PS50011"/>
    </source>
</evidence>
<evidence type="ECO:0000256" key="10">
    <source>
        <dbReference type="PROSITE-ProRule" id="PRU10141"/>
    </source>
</evidence>
<dbReference type="InterPro" id="IPR008271">
    <property type="entry name" value="Ser/Thr_kinase_AS"/>
</dbReference>
<accession>G0WBD6</accession>
<keyword evidence="4" id="KW-0808">Transferase</keyword>
<dbReference type="FunFam" id="1.10.510.10:FF:000650">
    <property type="entry name" value="Serine/threonine-protein kinase ppk16"/>
    <property type="match status" value="1"/>
</dbReference>
<evidence type="ECO:0000256" key="8">
    <source>
        <dbReference type="ARBA" id="ARBA00047899"/>
    </source>
</evidence>
<gene>
    <name evidence="13" type="primary">NDAI0E02390</name>
    <name evidence="13" type="ordered locus">NDAI_0E02390</name>
</gene>
<dbReference type="GO" id="GO:0004674">
    <property type="term" value="F:protein serine/threonine kinase activity"/>
    <property type="evidence" value="ECO:0007669"/>
    <property type="project" value="UniProtKB-KW"/>
</dbReference>
<evidence type="ECO:0000256" key="11">
    <source>
        <dbReference type="SAM" id="MobiDB-lite"/>
    </source>
</evidence>
<dbReference type="PROSITE" id="PS00107">
    <property type="entry name" value="PROTEIN_KINASE_ATP"/>
    <property type="match status" value="1"/>
</dbReference>
<feature type="compositionally biased region" description="Basic and acidic residues" evidence="11">
    <location>
        <begin position="853"/>
        <end position="870"/>
    </location>
</feature>
<dbReference type="OMA" id="FYHRQFD"/>
<dbReference type="SUPFAM" id="SSF56112">
    <property type="entry name" value="Protein kinase-like (PK-like)"/>
    <property type="match status" value="1"/>
</dbReference>
<evidence type="ECO:0000256" key="4">
    <source>
        <dbReference type="ARBA" id="ARBA00022679"/>
    </source>
</evidence>
<dbReference type="Gene3D" id="1.10.510.10">
    <property type="entry name" value="Transferase(Phosphotransferase) domain 1"/>
    <property type="match status" value="1"/>
</dbReference>